<dbReference type="AlphaFoldDB" id="A0A9E8ZEY9"/>
<dbReference type="EMBL" id="CP113797">
    <property type="protein sequence ID" value="WAL61792.1"/>
    <property type="molecule type" value="Genomic_DNA"/>
</dbReference>
<organism evidence="1 2">
    <name type="scientific">Thermocoleostomius sinensis A174</name>
    <dbReference type="NCBI Taxonomy" id="2016057"/>
    <lineage>
        <taxon>Bacteria</taxon>
        <taxon>Bacillati</taxon>
        <taxon>Cyanobacteriota</taxon>
        <taxon>Cyanophyceae</taxon>
        <taxon>Oculatellales</taxon>
        <taxon>Oculatellaceae</taxon>
        <taxon>Thermocoleostomius</taxon>
    </lineage>
</organism>
<dbReference type="Proteomes" id="UP001163152">
    <property type="component" value="Chromosome"/>
</dbReference>
<keyword evidence="2" id="KW-1185">Reference proteome</keyword>
<gene>
    <name evidence="1" type="ORF">OXH18_07360</name>
</gene>
<proteinExistence type="predicted"/>
<dbReference type="KEGG" id="tsin:OXH18_07360"/>
<evidence type="ECO:0000313" key="2">
    <source>
        <dbReference type="Proteomes" id="UP001163152"/>
    </source>
</evidence>
<accession>A0A9E8ZEY9</accession>
<sequence length="53" mass="6241">MKMQHIFSTQPYKQLHIHAFRQQPNTALQRTEQRLSVRVQVCLPPLSFTVGLH</sequence>
<name>A0A9E8ZEY9_9CYAN</name>
<evidence type="ECO:0000313" key="1">
    <source>
        <dbReference type="EMBL" id="WAL61792.1"/>
    </source>
</evidence>
<protein>
    <submittedName>
        <fullName evidence="1">Uncharacterized protein</fullName>
    </submittedName>
</protein>
<dbReference type="RefSeq" id="WP_268611835.1">
    <property type="nucleotide sequence ID" value="NZ_CP113797.1"/>
</dbReference>
<reference evidence="1" key="1">
    <citation type="submission" date="2022-12" db="EMBL/GenBank/DDBJ databases">
        <title>Polyphasic identification of a Novel Hot-Spring Cyanobacterium Ocullathermofonsia sinensis gen nov. sp. nov. and Genomic Insights on its Adaptations to the Thermal Habitat.</title>
        <authorList>
            <person name="Daroch M."/>
            <person name="Tang J."/>
            <person name="Jiang Y."/>
        </authorList>
    </citation>
    <scope>NUCLEOTIDE SEQUENCE</scope>
    <source>
        <strain evidence="1">PKUAC-SCTA174</strain>
    </source>
</reference>